<evidence type="ECO:0000256" key="4">
    <source>
        <dbReference type="ARBA" id="ARBA00022692"/>
    </source>
</evidence>
<evidence type="ECO:0000256" key="9">
    <source>
        <dbReference type="SAM" id="Phobius"/>
    </source>
</evidence>
<dbReference type="Gene3D" id="1.20.120.80">
    <property type="entry name" value="Cytochrome c oxidase, subunit III, four-helix bundle"/>
    <property type="match status" value="1"/>
</dbReference>
<evidence type="ECO:0000313" key="11">
    <source>
        <dbReference type="EMBL" id="QXJ42654.1"/>
    </source>
</evidence>
<dbReference type="GO" id="GO:0005739">
    <property type="term" value="C:mitochondrion"/>
    <property type="evidence" value="ECO:0007669"/>
    <property type="project" value="TreeGrafter"/>
</dbReference>
<keyword evidence="5" id="KW-1278">Translocase</keyword>
<keyword evidence="7 9" id="KW-0472">Membrane</keyword>
<dbReference type="EMBL" id="MW175871">
    <property type="protein sequence ID" value="QXJ42654.1"/>
    <property type="molecule type" value="Genomic_DNA"/>
</dbReference>
<dbReference type="PROSITE" id="PS50253">
    <property type="entry name" value="COX3"/>
    <property type="match status" value="1"/>
</dbReference>
<evidence type="ECO:0000259" key="10">
    <source>
        <dbReference type="PROSITE" id="PS50253"/>
    </source>
</evidence>
<dbReference type="Pfam" id="PF00510">
    <property type="entry name" value="COX3"/>
    <property type="match status" value="1"/>
</dbReference>
<feature type="transmembrane region" description="Helical" evidence="9">
    <location>
        <begin position="200"/>
        <end position="233"/>
    </location>
</feature>
<dbReference type="InterPro" id="IPR033945">
    <property type="entry name" value="Cyt_c_oxase_su3_dom"/>
</dbReference>
<evidence type="ECO:0000256" key="2">
    <source>
        <dbReference type="ARBA" id="ARBA00010581"/>
    </source>
</evidence>
<evidence type="ECO:0000256" key="8">
    <source>
        <dbReference type="RuleBase" id="RU003375"/>
    </source>
</evidence>
<dbReference type="PANTHER" id="PTHR11403:SF7">
    <property type="entry name" value="CYTOCHROME C OXIDASE SUBUNIT 3"/>
    <property type="match status" value="1"/>
</dbReference>
<dbReference type="AlphaFoldDB" id="A0A8F5H629"/>
<dbReference type="GO" id="GO:0016020">
    <property type="term" value="C:membrane"/>
    <property type="evidence" value="ECO:0007669"/>
    <property type="project" value="UniProtKB-SubCell"/>
</dbReference>
<accession>A0A8F5H629</accession>
<name>A0A8F5H629_9BIVA</name>
<comment type="similarity">
    <text evidence="2 8">Belongs to the cytochrome c oxidase subunit 3 family.</text>
</comment>
<dbReference type="CDD" id="cd01665">
    <property type="entry name" value="Cyt_c_Oxidase_III"/>
    <property type="match status" value="1"/>
</dbReference>
<protein>
    <recommendedName>
        <fullName evidence="3 8">Cytochrome c oxidase subunit 3</fullName>
    </recommendedName>
</protein>
<dbReference type="GO" id="GO:0006123">
    <property type="term" value="P:mitochondrial electron transport, cytochrome c to oxygen"/>
    <property type="evidence" value="ECO:0007669"/>
    <property type="project" value="TreeGrafter"/>
</dbReference>
<dbReference type="Gene3D" id="1.10.287.70">
    <property type="match status" value="1"/>
</dbReference>
<feature type="transmembrane region" description="Helical" evidence="9">
    <location>
        <begin position="128"/>
        <end position="148"/>
    </location>
</feature>
<geneLocation type="mitochondrion" evidence="11"/>
<dbReference type="SUPFAM" id="SSF81452">
    <property type="entry name" value="Cytochrome c oxidase subunit III-like"/>
    <property type="match status" value="1"/>
</dbReference>
<feature type="transmembrane region" description="Helical" evidence="9">
    <location>
        <begin position="79"/>
        <end position="100"/>
    </location>
</feature>
<gene>
    <name evidence="11" type="primary">cox3</name>
</gene>
<sequence length="272" mass="30582">MARSGYPLIPNGPWPALAGLSAFGIAGGLAIWVHGAGIYPLVAGLLSLVVGLIGWWSDVICEATYKGMHTSLVLRNERIGIFLFILSEAFFFVSFFWALIHFKVGELSYGYKWPPTGVDVMDPFRVPLFNLAVLLCSGATAQTAQGYVKAFNQSYLFSEKYYRNKWLGVVWFLISIVLGVGFLAVQVWEYTQCKFSIADSAFGSVFFVTTGFHGSHVFIGVVFLAVAMVRLYCGHFSKSHNFLNVWAAVWYWHFVDLIWIFLFVMMYWGAYS</sequence>
<proteinExistence type="inferred from homology"/>
<dbReference type="InterPro" id="IPR013833">
    <property type="entry name" value="Cyt_c_oxidase_su3_a-hlx"/>
</dbReference>
<reference evidence="11" key="1">
    <citation type="submission" date="2020-10" db="EMBL/GenBank/DDBJ databases">
        <authorList>
            <person name="Pu s."/>
            <person name="Huang b."/>
        </authorList>
    </citation>
    <scope>NUCLEOTIDE SEQUENCE</scope>
    <source>
        <tissue evidence="11">Muscle</tissue>
    </source>
</reference>
<keyword evidence="8 11" id="KW-0496">Mitochondrion</keyword>
<comment type="function">
    <text evidence="8">Component of the cytochrome c oxidase, the last enzyme in the mitochondrial electron transport chain which drives oxidative phosphorylation. The respiratory chain contains 3 multisubunit complexes succinate dehydrogenase (complex II, CII), ubiquinol-cytochrome c oxidoreductase (cytochrome b-c1 complex, complex III, CIII) and cytochrome c oxidase (complex IV, CIV), that cooperate to transfer electrons derived from NADH and succinate to molecular oxygen, creating an electrochemical gradient over the inner membrane that drives transmembrane transport and the ATP synthase. Cytochrome c oxidase is the component of the respiratory chain that catalyzes the reduction of oxygen to water. Electrons originating from reduced cytochrome c in the intermembrane space (IMS) are transferred via the dinuclear copper A center (CU(A)) of subunit 2 and heme A of subunit 1 to the active site in subunit 1, a binuclear center (BNC) formed by heme A3 and copper B (CU(B)). The BNC reduces molecular oxygen to 2 water molecules using 4 electrons from cytochrome c in the IMS and 4 protons from the mitochondrial matrix.</text>
</comment>
<dbReference type="GO" id="GO:0004129">
    <property type="term" value="F:cytochrome-c oxidase activity"/>
    <property type="evidence" value="ECO:0007669"/>
    <property type="project" value="InterPro"/>
</dbReference>
<feature type="transmembrane region" description="Helical" evidence="9">
    <location>
        <begin position="245"/>
        <end position="268"/>
    </location>
</feature>
<feature type="transmembrane region" description="Helical" evidence="9">
    <location>
        <begin position="38"/>
        <end position="58"/>
    </location>
</feature>
<keyword evidence="6 9" id="KW-1133">Transmembrane helix</keyword>
<comment type="subcellular location">
    <subcellularLocation>
        <location evidence="1">Membrane</location>
        <topology evidence="1">Multi-pass membrane protein</topology>
    </subcellularLocation>
</comment>
<dbReference type="InterPro" id="IPR000298">
    <property type="entry name" value="Cyt_c_oxidase-like_su3"/>
</dbReference>
<feature type="transmembrane region" description="Helical" evidence="9">
    <location>
        <begin position="169"/>
        <end position="188"/>
    </location>
</feature>
<organism evidence="11">
    <name type="scientific">Dicyathifer mannii</name>
    <dbReference type="NCBI Taxonomy" id="2795839"/>
    <lineage>
        <taxon>Eukaryota</taxon>
        <taxon>Metazoa</taxon>
        <taxon>Spiralia</taxon>
        <taxon>Lophotrochozoa</taxon>
        <taxon>Mollusca</taxon>
        <taxon>Bivalvia</taxon>
        <taxon>Autobranchia</taxon>
        <taxon>Heteroconchia</taxon>
        <taxon>Euheterodonta</taxon>
        <taxon>Imparidentia</taxon>
        <taxon>Neoheterodontei</taxon>
        <taxon>Myida</taxon>
        <taxon>Pholadoidea</taxon>
        <taxon>Teredinidae</taxon>
        <taxon>Dicyathifer</taxon>
    </lineage>
</organism>
<evidence type="ECO:0000256" key="3">
    <source>
        <dbReference type="ARBA" id="ARBA00015944"/>
    </source>
</evidence>
<keyword evidence="4 8" id="KW-0812">Transmembrane</keyword>
<evidence type="ECO:0000256" key="7">
    <source>
        <dbReference type="ARBA" id="ARBA00023136"/>
    </source>
</evidence>
<evidence type="ECO:0000256" key="5">
    <source>
        <dbReference type="ARBA" id="ARBA00022967"/>
    </source>
</evidence>
<evidence type="ECO:0000256" key="1">
    <source>
        <dbReference type="ARBA" id="ARBA00004141"/>
    </source>
</evidence>
<dbReference type="InterPro" id="IPR024791">
    <property type="entry name" value="Cyt_c/ubiquinol_Oxase_su3"/>
</dbReference>
<feature type="transmembrane region" description="Helical" evidence="9">
    <location>
        <begin position="12"/>
        <end position="32"/>
    </location>
</feature>
<dbReference type="PANTHER" id="PTHR11403">
    <property type="entry name" value="CYTOCHROME C OXIDASE SUBUNIT III"/>
    <property type="match status" value="1"/>
</dbReference>
<feature type="domain" description="Heme-copper oxidase subunit III family profile" evidence="10">
    <location>
        <begin position="2"/>
        <end position="271"/>
    </location>
</feature>
<dbReference type="InterPro" id="IPR035973">
    <property type="entry name" value="Cyt_c_oxidase_su3-like_sf"/>
</dbReference>
<evidence type="ECO:0000256" key="6">
    <source>
        <dbReference type="ARBA" id="ARBA00022989"/>
    </source>
</evidence>